<dbReference type="EMBL" id="JAPTMY010000002">
    <property type="protein sequence ID" value="MCZ0856768.1"/>
    <property type="molecule type" value="Genomic_DNA"/>
</dbReference>
<evidence type="ECO:0000256" key="5">
    <source>
        <dbReference type="SAM" id="MobiDB-lite"/>
    </source>
</evidence>
<proteinExistence type="inferred from homology"/>
<sequence>MSRKISRRHSMVLVTAVGLALGACGRPADNSSTGSGDSASQGSTVTIEDNRGTVDITLPVQRAASADNRTFEVLAQWEVPLVAVPKGLMPSTVTAYSGDDVVDLKNHKEPDLEKLVAASPDLIISGQRFSQYDDQMAELNPGVPLLDLEPREGQPLDSELSRQVTALGQVFGKESEADQLVSDFNGALERAKNAYDGSSKVMAVDVSGGKIGYVAPKIGRTWGPLYDLLGLTPALDDVEGTDNHKGDDISVEKIADSSPEWILVLDRDGAISADKDDYTPAEDVIAGNSALQNVPAVTKGQVIYAPKDTYTNESIITYTEILGSMADAFEAAKSKG</sequence>
<dbReference type="InterPro" id="IPR002491">
    <property type="entry name" value="ABC_transptr_periplasmic_BD"/>
</dbReference>
<dbReference type="PANTHER" id="PTHR30532:SF28">
    <property type="entry name" value="PETROBACTIN-BINDING PROTEIN YCLQ"/>
    <property type="match status" value="1"/>
</dbReference>
<dbReference type="InterPro" id="IPR051313">
    <property type="entry name" value="Bact_iron-sidero_bind"/>
</dbReference>
<dbReference type="RefSeq" id="WP_268916479.1">
    <property type="nucleotide sequence ID" value="NZ_JAPTMY010000002.1"/>
</dbReference>
<comment type="caution">
    <text evidence="8">The sequence shown here is derived from an EMBL/GenBank/DDBJ whole genome shotgun (WGS) entry which is preliminary data.</text>
</comment>
<keyword evidence="9" id="KW-1185">Reference proteome</keyword>
<feature type="signal peptide" evidence="6">
    <location>
        <begin position="1"/>
        <end position="22"/>
    </location>
</feature>
<reference evidence="8" key="1">
    <citation type="submission" date="2022-10" db="EMBL/GenBank/DDBJ databases">
        <title>Genome sequence of Actinomyces israelii ATCC 10048.</title>
        <authorList>
            <person name="Watt R.M."/>
            <person name="Tong W.M."/>
        </authorList>
    </citation>
    <scope>NUCLEOTIDE SEQUENCE</scope>
    <source>
        <strain evidence="8">ATCC 10048</strain>
    </source>
</reference>
<evidence type="ECO:0000313" key="9">
    <source>
        <dbReference type="Proteomes" id="UP001072034"/>
    </source>
</evidence>
<evidence type="ECO:0000256" key="3">
    <source>
        <dbReference type="ARBA" id="ARBA00022448"/>
    </source>
</evidence>
<evidence type="ECO:0000256" key="6">
    <source>
        <dbReference type="SAM" id="SignalP"/>
    </source>
</evidence>
<keyword evidence="4 6" id="KW-0732">Signal</keyword>
<dbReference type="SUPFAM" id="SSF53807">
    <property type="entry name" value="Helical backbone' metal receptor"/>
    <property type="match status" value="1"/>
</dbReference>
<feature type="region of interest" description="Disordered" evidence="5">
    <location>
        <begin position="28"/>
        <end position="50"/>
    </location>
</feature>
<dbReference type="PROSITE" id="PS50983">
    <property type="entry name" value="FE_B12_PBP"/>
    <property type="match status" value="1"/>
</dbReference>
<keyword evidence="3" id="KW-0813">Transport</keyword>
<accession>A0ABT4I4V5</accession>
<evidence type="ECO:0000256" key="2">
    <source>
        <dbReference type="ARBA" id="ARBA00008814"/>
    </source>
</evidence>
<dbReference type="Gene3D" id="3.40.50.1980">
    <property type="entry name" value="Nitrogenase molybdenum iron protein domain"/>
    <property type="match status" value="2"/>
</dbReference>
<dbReference type="Pfam" id="PF01497">
    <property type="entry name" value="Peripla_BP_2"/>
    <property type="match status" value="1"/>
</dbReference>
<feature type="domain" description="Fe/B12 periplasmic-binding" evidence="7">
    <location>
        <begin position="62"/>
        <end position="333"/>
    </location>
</feature>
<protein>
    <submittedName>
        <fullName evidence="8">ABC transporter substrate-binding protein</fullName>
    </submittedName>
</protein>
<dbReference type="Proteomes" id="UP001072034">
    <property type="component" value="Unassembled WGS sequence"/>
</dbReference>
<dbReference type="PANTHER" id="PTHR30532">
    <property type="entry name" value="IRON III DICITRATE-BINDING PERIPLASMIC PROTEIN"/>
    <property type="match status" value="1"/>
</dbReference>
<name>A0ABT4I4V5_9ACTO</name>
<dbReference type="PROSITE" id="PS51257">
    <property type="entry name" value="PROKAR_LIPOPROTEIN"/>
    <property type="match status" value="1"/>
</dbReference>
<evidence type="ECO:0000259" key="7">
    <source>
        <dbReference type="PROSITE" id="PS50983"/>
    </source>
</evidence>
<comment type="similarity">
    <text evidence="2">Belongs to the bacterial solute-binding protein 8 family.</text>
</comment>
<feature type="compositionally biased region" description="Polar residues" evidence="5">
    <location>
        <begin position="29"/>
        <end position="47"/>
    </location>
</feature>
<organism evidence="8 9">
    <name type="scientific">Actinomyces israelii</name>
    <dbReference type="NCBI Taxonomy" id="1659"/>
    <lineage>
        <taxon>Bacteria</taxon>
        <taxon>Bacillati</taxon>
        <taxon>Actinomycetota</taxon>
        <taxon>Actinomycetes</taxon>
        <taxon>Actinomycetales</taxon>
        <taxon>Actinomycetaceae</taxon>
        <taxon>Actinomyces</taxon>
    </lineage>
</organism>
<gene>
    <name evidence="8" type="ORF">OHJ16_01710</name>
</gene>
<evidence type="ECO:0000313" key="8">
    <source>
        <dbReference type="EMBL" id="MCZ0856768.1"/>
    </source>
</evidence>
<comment type="subcellular location">
    <subcellularLocation>
        <location evidence="1">Cell envelope</location>
    </subcellularLocation>
</comment>
<evidence type="ECO:0000256" key="4">
    <source>
        <dbReference type="ARBA" id="ARBA00022729"/>
    </source>
</evidence>
<evidence type="ECO:0000256" key="1">
    <source>
        <dbReference type="ARBA" id="ARBA00004196"/>
    </source>
</evidence>
<feature type="chain" id="PRO_5047255332" evidence="6">
    <location>
        <begin position="23"/>
        <end position="336"/>
    </location>
</feature>